<feature type="coiled-coil region" evidence="5">
    <location>
        <begin position="174"/>
        <end position="208"/>
    </location>
</feature>
<dbReference type="AlphaFoldDB" id="A0A5B7TRL6"/>
<dbReference type="PRINTS" id="PR01490">
    <property type="entry name" value="RTXTOXIND"/>
</dbReference>
<keyword evidence="5" id="KW-0175">Coiled coil</keyword>
<dbReference type="PANTHER" id="PTHR30386:SF26">
    <property type="entry name" value="TRANSPORT PROTEIN COMB"/>
    <property type="match status" value="1"/>
</dbReference>
<evidence type="ECO:0000256" key="1">
    <source>
        <dbReference type="ARBA" id="ARBA00004167"/>
    </source>
</evidence>
<proteinExistence type="predicted"/>
<dbReference type="Proteomes" id="UP000306229">
    <property type="component" value="Chromosome"/>
</dbReference>
<dbReference type="InterPro" id="IPR050739">
    <property type="entry name" value="MFP"/>
</dbReference>
<evidence type="ECO:0000256" key="5">
    <source>
        <dbReference type="SAM" id="Coils"/>
    </source>
</evidence>
<sequence>MPDKKKIDNLELRSEEVQEILTNPPAWIVRWGISLIFMFTLIILTLAFIIKYPDFVTAKILVTTEQPTERVVARYSGQLEKLFIKNRDTVKANEKLAIIRNTANYKDVYVLKHIIDTLQFNPKSFNFPFDKTSRLMLGEISIALINFEKSYTDFTLLNDLDPYNNQLRGNRVSLAEIRVRLQSQINQKELLEQEVELKKTDFERQKQLFEKGVISRLEFETHQLSFLQLQKNTSAMAISISQMREAISSASSNLKTTRINEQEDKTNFLKNLTQNYNTLKEAIRDWEYKYVLKSSINGVISFQNFWGENQFVNAGDIAFSILPTNTSSLVGKLVIPSQNAGKVVIGQKVFIKLDNYPYQQYGMLIGKVTNFSISPDDEGNYVVYISLPNGTKTSYNKTFIFNQELLGNAEIITEDLSVAARIFYKFRELFTYN</sequence>
<dbReference type="PANTHER" id="PTHR30386">
    <property type="entry name" value="MEMBRANE FUSION SUBUNIT OF EMRAB-TOLC MULTIDRUG EFFLUX PUMP"/>
    <property type="match status" value="1"/>
</dbReference>
<evidence type="ECO:0000256" key="2">
    <source>
        <dbReference type="ARBA" id="ARBA00022692"/>
    </source>
</evidence>
<comment type="subcellular location">
    <subcellularLocation>
        <location evidence="1">Membrane</location>
        <topology evidence="1">Single-pass membrane protein</topology>
    </subcellularLocation>
</comment>
<evidence type="ECO:0000313" key="8">
    <source>
        <dbReference type="Proteomes" id="UP000306229"/>
    </source>
</evidence>
<dbReference type="EMBL" id="CP040749">
    <property type="protein sequence ID" value="QCX37202.1"/>
    <property type="molecule type" value="Genomic_DNA"/>
</dbReference>
<dbReference type="RefSeq" id="WP_138948148.1">
    <property type="nucleotide sequence ID" value="NZ_CP040749.1"/>
</dbReference>
<organism evidence="7 8">
    <name type="scientific">Aureibaculum algae</name>
    <dbReference type="NCBI Taxonomy" id="2584122"/>
    <lineage>
        <taxon>Bacteria</taxon>
        <taxon>Pseudomonadati</taxon>
        <taxon>Bacteroidota</taxon>
        <taxon>Flavobacteriia</taxon>
        <taxon>Flavobacteriales</taxon>
        <taxon>Flavobacteriaceae</taxon>
        <taxon>Aureibaculum</taxon>
    </lineage>
</organism>
<keyword evidence="2 6" id="KW-0812">Transmembrane</keyword>
<gene>
    <name evidence="7" type="ORF">FF125_01630</name>
</gene>
<dbReference type="KEGG" id="fbe:FF125_01630"/>
<dbReference type="OrthoDB" id="7057889at2"/>
<protein>
    <submittedName>
        <fullName evidence="7">HlyD family efflux transporter periplasmic adaptor subunit</fullName>
    </submittedName>
</protein>
<keyword evidence="8" id="KW-1185">Reference proteome</keyword>
<accession>A0A5B7TRL6</accession>
<evidence type="ECO:0000256" key="4">
    <source>
        <dbReference type="ARBA" id="ARBA00023136"/>
    </source>
</evidence>
<reference evidence="7 8" key="1">
    <citation type="submission" date="2019-05" db="EMBL/GenBank/DDBJ databases">
        <title>Algicella ahnfeltiae gen. nov., sp. nov., a novel marine bacterium of the family Flavobacteriaceae isolated from a red alga.</title>
        <authorList>
            <person name="Nedashkovskaya O.I."/>
            <person name="Kukhlevskiy A.D."/>
            <person name="Kim S.-G."/>
            <person name="Zhukova N.V."/>
            <person name="Mikhailov V.V."/>
        </authorList>
    </citation>
    <scope>NUCLEOTIDE SEQUENCE [LARGE SCALE GENOMIC DNA]</scope>
    <source>
        <strain evidence="7 8">10Alg115</strain>
    </source>
</reference>
<evidence type="ECO:0000256" key="3">
    <source>
        <dbReference type="ARBA" id="ARBA00022989"/>
    </source>
</evidence>
<feature type="transmembrane region" description="Helical" evidence="6">
    <location>
        <begin position="28"/>
        <end position="50"/>
    </location>
</feature>
<dbReference type="Gene3D" id="1.10.287.470">
    <property type="entry name" value="Helix hairpin bin"/>
    <property type="match status" value="1"/>
</dbReference>
<dbReference type="GO" id="GO:0016020">
    <property type="term" value="C:membrane"/>
    <property type="evidence" value="ECO:0007669"/>
    <property type="project" value="UniProtKB-SubCell"/>
</dbReference>
<keyword evidence="4 6" id="KW-0472">Membrane</keyword>
<name>A0A5B7TRL6_9FLAO</name>
<keyword evidence="3 6" id="KW-1133">Transmembrane helix</keyword>
<evidence type="ECO:0000313" key="7">
    <source>
        <dbReference type="EMBL" id="QCX37202.1"/>
    </source>
</evidence>
<evidence type="ECO:0000256" key="6">
    <source>
        <dbReference type="SAM" id="Phobius"/>
    </source>
</evidence>